<dbReference type="Pfam" id="PF00596">
    <property type="entry name" value="Aldolase_II"/>
    <property type="match status" value="1"/>
</dbReference>
<protein>
    <submittedName>
        <fullName evidence="3">Aldolase</fullName>
    </submittedName>
</protein>
<dbReference type="GO" id="GO:0051015">
    <property type="term" value="F:actin filament binding"/>
    <property type="evidence" value="ECO:0007669"/>
    <property type="project" value="TreeGrafter"/>
</dbReference>
<name>A0A2W5LAY8_SPHMC</name>
<dbReference type="GO" id="GO:0005856">
    <property type="term" value="C:cytoskeleton"/>
    <property type="evidence" value="ECO:0007669"/>
    <property type="project" value="TreeGrafter"/>
</dbReference>
<proteinExistence type="inferred from homology"/>
<dbReference type="AlphaFoldDB" id="A0A2W5LAY8"/>
<accession>A0A2W5LAY8</accession>
<feature type="domain" description="Class II aldolase/adducin N-terminal" evidence="2">
    <location>
        <begin position="20"/>
        <end position="206"/>
    </location>
</feature>
<evidence type="ECO:0000256" key="1">
    <source>
        <dbReference type="ARBA" id="ARBA00037961"/>
    </source>
</evidence>
<sequence length="248" mass="26735">MSGDAGQDDGAATEIDRLLTDLVDANQILLHHHIVDSFGHVSVRHPARPDRFLMSRRMAPGLVTKDGIREFGLDGELVDKDGTPAFLERYIHSAIYAARPDVRSVIHSHSPSVIPFGVVPSQPLRAICHTGMFIGEGLPIFEIRDTAGDCSNLMITDQSLGEALARSLGDKPVVLMRGHGSTAVGSSIQEAVFRAVYVEVNAQVQTAAIGLGGAITYLSEGEAAWGRNSSPDALKRCWDDWKRLVAEG</sequence>
<dbReference type="Proteomes" id="UP000248597">
    <property type="component" value="Unassembled WGS sequence"/>
</dbReference>
<evidence type="ECO:0000259" key="2">
    <source>
        <dbReference type="SMART" id="SM01007"/>
    </source>
</evidence>
<evidence type="ECO:0000313" key="3">
    <source>
        <dbReference type="EMBL" id="PZQ24628.1"/>
    </source>
</evidence>
<dbReference type="SMART" id="SM01007">
    <property type="entry name" value="Aldolase_II"/>
    <property type="match status" value="1"/>
</dbReference>
<reference evidence="3 4" key="1">
    <citation type="submission" date="2017-08" db="EMBL/GenBank/DDBJ databases">
        <title>Infants hospitalized years apart are colonized by the same room-sourced microbial strains.</title>
        <authorList>
            <person name="Brooks B."/>
            <person name="Olm M.R."/>
            <person name="Firek B.A."/>
            <person name="Baker R."/>
            <person name="Thomas B.C."/>
            <person name="Morowitz M.J."/>
            <person name="Banfield J.F."/>
        </authorList>
    </citation>
    <scope>NUCLEOTIDE SEQUENCE [LARGE SCALE GENOMIC DNA]</scope>
    <source>
        <strain evidence="3">S2_005_003_R2_47</strain>
    </source>
</reference>
<dbReference type="PANTHER" id="PTHR10672:SF41">
    <property type="entry name" value="CLASS II ALDOLASE_ADDUCIN DOMAIN PROTEIN (AFU_ORTHOLOGUE AFUA_3G01330)"/>
    <property type="match status" value="1"/>
</dbReference>
<dbReference type="InterPro" id="IPR036409">
    <property type="entry name" value="Aldolase_II/adducin_N_sf"/>
</dbReference>
<dbReference type="InterPro" id="IPR051017">
    <property type="entry name" value="Aldolase-II_Adducin_sf"/>
</dbReference>
<dbReference type="EMBL" id="QFPJ01000001">
    <property type="protein sequence ID" value="PZQ24628.1"/>
    <property type="molecule type" value="Genomic_DNA"/>
</dbReference>
<dbReference type="InterPro" id="IPR001303">
    <property type="entry name" value="Aldolase_II/adducin_N"/>
</dbReference>
<gene>
    <name evidence="3" type="ORF">DI569_00145</name>
</gene>
<comment type="similarity">
    <text evidence="1">Belongs to the aldolase class II family.</text>
</comment>
<dbReference type="SUPFAM" id="SSF53639">
    <property type="entry name" value="AraD/HMP-PK domain-like"/>
    <property type="match status" value="1"/>
</dbReference>
<dbReference type="PANTHER" id="PTHR10672">
    <property type="entry name" value="ADDUCIN"/>
    <property type="match status" value="1"/>
</dbReference>
<organism evidence="3 4">
    <name type="scientific">Sphingopyxis macrogoltabida</name>
    <name type="common">Sphingomonas macrogoltabidus</name>
    <dbReference type="NCBI Taxonomy" id="33050"/>
    <lineage>
        <taxon>Bacteria</taxon>
        <taxon>Pseudomonadati</taxon>
        <taxon>Pseudomonadota</taxon>
        <taxon>Alphaproteobacteria</taxon>
        <taxon>Sphingomonadales</taxon>
        <taxon>Sphingomonadaceae</taxon>
        <taxon>Sphingopyxis</taxon>
    </lineage>
</organism>
<evidence type="ECO:0000313" key="4">
    <source>
        <dbReference type="Proteomes" id="UP000248597"/>
    </source>
</evidence>
<comment type="caution">
    <text evidence="3">The sequence shown here is derived from an EMBL/GenBank/DDBJ whole genome shotgun (WGS) entry which is preliminary data.</text>
</comment>
<dbReference type="Gene3D" id="3.40.225.10">
    <property type="entry name" value="Class II aldolase/adducin N-terminal domain"/>
    <property type="match status" value="1"/>
</dbReference>